<proteinExistence type="predicted"/>
<reference evidence="3 4" key="1">
    <citation type="journal article" date="2019" name="Nat. Ecol. Evol.">
        <title>Megaphylogeny resolves global patterns of mushroom evolution.</title>
        <authorList>
            <person name="Varga T."/>
            <person name="Krizsan K."/>
            <person name="Foldi C."/>
            <person name="Dima B."/>
            <person name="Sanchez-Garcia M."/>
            <person name="Sanchez-Ramirez S."/>
            <person name="Szollosi G.J."/>
            <person name="Szarkandi J.G."/>
            <person name="Papp V."/>
            <person name="Albert L."/>
            <person name="Andreopoulos W."/>
            <person name="Angelini C."/>
            <person name="Antonin V."/>
            <person name="Barry K.W."/>
            <person name="Bougher N.L."/>
            <person name="Buchanan P."/>
            <person name="Buyck B."/>
            <person name="Bense V."/>
            <person name="Catcheside P."/>
            <person name="Chovatia M."/>
            <person name="Cooper J."/>
            <person name="Damon W."/>
            <person name="Desjardin D."/>
            <person name="Finy P."/>
            <person name="Geml J."/>
            <person name="Haridas S."/>
            <person name="Hughes K."/>
            <person name="Justo A."/>
            <person name="Karasinski D."/>
            <person name="Kautmanova I."/>
            <person name="Kiss B."/>
            <person name="Kocsube S."/>
            <person name="Kotiranta H."/>
            <person name="LaButti K.M."/>
            <person name="Lechner B.E."/>
            <person name="Liimatainen K."/>
            <person name="Lipzen A."/>
            <person name="Lukacs Z."/>
            <person name="Mihaltcheva S."/>
            <person name="Morgado L.N."/>
            <person name="Niskanen T."/>
            <person name="Noordeloos M.E."/>
            <person name="Ohm R.A."/>
            <person name="Ortiz-Santana B."/>
            <person name="Ovrebo C."/>
            <person name="Racz N."/>
            <person name="Riley R."/>
            <person name="Savchenko A."/>
            <person name="Shiryaev A."/>
            <person name="Soop K."/>
            <person name="Spirin V."/>
            <person name="Szebenyi C."/>
            <person name="Tomsovsky M."/>
            <person name="Tulloss R.E."/>
            <person name="Uehling J."/>
            <person name="Grigoriev I.V."/>
            <person name="Vagvolgyi C."/>
            <person name="Papp T."/>
            <person name="Martin F.M."/>
            <person name="Miettinen O."/>
            <person name="Hibbett D.S."/>
            <person name="Nagy L.G."/>
        </authorList>
    </citation>
    <scope>NUCLEOTIDE SEQUENCE [LARGE SCALE GENOMIC DNA]</scope>
    <source>
        <strain evidence="3 4">CBS 962.96</strain>
    </source>
</reference>
<evidence type="ECO:0000313" key="4">
    <source>
        <dbReference type="Proteomes" id="UP000297245"/>
    </source>
</evidence>
<keyword evidence="1" id="KW-0812">Transmembrane</keyword>
<dbReference type="InterPro" id="IPR045341">
    <property type="entry name" value="DUF6532"/>
</dbReference>
<dbReference type="EMBL" id="ML179126">
    <property type="protein sequence ID" value="THU98978.1"/>
    <property type="molecule type" value="Genomic_DNA"/>
</dbReference>
<protein>
    <recommendedName>
        <fullName evidence="2">DUF6532 domain-containing protein</fullName>
    </recommendedName>
</protein>
<evidence type="ECO:0000256" key="1">
    <source>
        <dbReference type="SAM" id="Phobius"/>
    </source>
</evidence>
<sequence>MANVAVANPFSEDLLRKGLGDWFSLVFVLATLLTGLAGLATHCIAMDRIDWKDKHVALVLSAYDFTAEQKTRNAAQDLSNSMQLHFGLKDNGDIDPVNPFHHPGLVQFITAAFFSRGIRSWYDIVAEYKSSLFVSLIESKSNELELPQSMVAISCAVIYAILQDHAYSKCEKFPPPNLDAVQNCYMDKCLTFPCIS</sequence>
<keyword evidence="1" id="KW-1133">Transmembrane helix</keyword>
<organism evidence="3 4">
    <name type="scientific">Dendrothele bispora (strain CBS 962.96)</name>
    <dbReference type="NCBI Taxonomy" id="1314807"/>
    <lineage>
        <taxon>Eukaryota</taxon>
        <taxon>Fungi</taxon>
        <taxon>Dikarya</taxon>
        <taxon>Basidiomycota</taxon>
        <taxon>Agaricomycotina</taxon>
        <taxon>Agaricomycetes</taxon>
        <taxon>Agaricomycetidae</taxon>
        <taxon>Agaricales</taxon>
        <taxon>Agaricales incertae sedis</taxon>
        <taxon>Dendrothele</taxon>
    </lineage>
</organism>
<feature type="domain" description="DUF6532" evidence="2">
    <location>
        <begin position="35"/>
        <end position="172"/>
    </location>
</feature>
<name>A0A4S8MAK4_DENBC</name>
<evidence type="ECO:0000259" key="2">
    <source>
        <dbReference type="Pfam" id="PF20149"/>
    </source>
</evidence>
<feature type="transmembrane region" description="Helical" evidence="1">
    <location>
        <begin position="22"/>
        <end position="45"/>
    </location>
</feature>
<accession>A0A4S8MAK4</accession>
<dbReference type="OrthoDB" id="2803562at2759"/>
<dbReference type="Pfam" id="PF20149">
    <property type="entry name" value="DUF6532"/>
    <property type="match status" value="1"/>
</dbReference>
<dbReference type="Proteomes" id="UP000297245">
    <property type="component" value="Unassembled WGS sequence"/>
</dbReference>
<evidence type="ECO:0000313" key="3">
    <source>
        <dbReference type="EMBL" id="THU98978.1"/>
    </source>
</evidence>
<dbReference type="AlphaFoldDB" id="A0A4S8MAK4"/>
<gene>
    <name evidence="3" type="ORF">K435DRAFT_795262</name>
</gene>
<keyword evidence="4" id="KW-1185">Reference proteome</keyword>
<keyword evidence="1" id="KW-0472">Membrane</keyword>